<comment type="caution">
    <text evidence="2">The sequence shown here is derived from an EMBL/GenBank/DDBJ whole genome shotgun (WGS) entry which is preliminary data.</text>
</comment>
<feature type="compositionally biased region" description="Basic and acidic residues" evidence="1">
    <location>
        <begin position="172"/>
        <end position="206"/>
    </location>
</feature>
<keyword evidence="3" id="KW-1185">Reference proteome</keyword>
<evidence type="ECO:0000313" key="2">
    <source>
        <dbReference type="EMBL" id="KAF9447465.1"/>
    </source>
</evidence>
<feature type="compositionally biased region" description="Polar residues" evidence="1">
    <location>
        <begin position="232"/>
        <end position="253"/>
    </location>
</feature>
<dbReference type="Proteomes" id="UP000807342">
    <property type="component" value="Unassembled WGS sequence"/>
</dbReference>
<feature type="region of interest" description="Disordered" evidence="1">
    <location>
        <begin position="1"/>
        <end position="253"/>
    </location>
</feature>
<organism evidence="2 3">
    <name type="scientific">Macrolepiota fuliginosa MF-IS2</name>
    <dbReference type="NCBI Taxonomy" id="1400762"/>
    <lineage>
        <taxon>Eukaryota</taxon>
        <taxon>Fungi</taxon>
        <taxon>Dikarya</taxon>
        <taxon>Basidiomycota</taxon>
        <taxon>Agaricomycotina</taxon>
        <taxon>Agaricomycetes</taxon>
        <taxon>Agaricomycetidae</taxon>
        <taxon>Agaricales</taxon>
        <taxon>Agaricineae</taxon>
        <taxon>Agaricaceae</taxon>
        <taxon>Macrolepiota</taxon>
    </lineage>
</organism>
<feature type="compositionally biased region" description="Low complexity" evidence="1">
    <location>
        <begin position="139"/>
        <end position="151"/>
    </location>
</feature>
<dbReference type="AlphaFoldDB" id="A0A9P5XB64"/>
<evidence type="ECO:0000256" key="1">
    <source>
        <dbReference type="SAM" id="MobiDB-lite"/>
    </source>
</evidence>
<proteinExistence type="predicted"/>
<sequence length="309" mass="32509">MTDPISSDEEVQAVGDSRGALSAQVKKRKGGGDRGVMGREGAGTSTKRPRHSLSSVKLSETNKRSAKSGLPGLGASGSSDMDIGSGASAAKLSAAPPSTKSAQSAGPGLLGASSIRSKPPQEGVFKSVRSPPQPGPSVASSSTGRRGSTASNLAALWPSSAPRAAGPSIQKWGEHHDDRTHPKERYMQLKEEVHKGKGKGKEKEKTSVTPEYLGDLSDESVSSSIGPIRNTGVGSLSRSVAGPSQNVASAFTSTSRRTLVGKTLARSADTREERGPLYVNERRQVARKTIGSSKPSKRFHFDRRWWNLL</sequence>
<protein>
    <submittedName>
        <fullName evidence="2">Uncharacterized protein</fullName>
    </submittedName>
</protein>
<reference evidence="2" key="1">
    <citation type="submission" date="2020-11" db="EMBL/GenBank/DDBJ databases">
        <authorList>
            <consortium name="DOE Joint Genome Institute"/>
            <person name="Ahrendt S."/>
            <person name="Riley R."/>
            <person name="Andreopoulos W."/>
            <person name="Labutti K."/>
            <person name="Pangilinan J."/>
            <person name="Ruiz-Duenas F.J."/>
            <person name="Barrasa J.M."/>
            <person name="Sanchez-Garcia M."/>
            <person name="Camarero S."/>
            <person name="Miyauchi S."/>
            <person name="Serrano A."/>
            <person name="Linde D."/>
            <person name="Babiker R."/>
            <person name="Drula E."/>
            <person name="Ayuso-Fernandez I."/>
            <person name="Pacheco R."/>
            <person name="Padilla G."/>
            <person name="Ferreira P."/>
            <person name="Barriuso J."/>
            <person name="Kellner H."/>
            <person name="Castanera R."/>
            <person name="Alfaro M."/>
            <person name="Ramirez L."/>
            <person name="Pisabarro A.G."/>
            <person name="Kuo A."/>
            <person name="Tritt A."/>
            <person name="Lipzen A."/>
            <person name="He G."/>
            <person name="Yan M."/>
            <person name="Ng V."/>
            <person name="Cullen D."/>
            <person name="Martin F."/>
            <person name="Rosso M.-N."/>
            <person name="Henrissat B."/>
            <person name="Hibbett D."/>
            <person name="Martinez A.T."/>
            <person name="Grigoriev I.V."/>
        </authorList>
    </citation>
    <scope>NUCLEOTIDE SEQUENCE</scope>
    <source>
        <strain evidence="2">MF-IS2</strain>
    </source>
</reference>
<feature type="compositionally biased region" description="Acidic residues" evidence="1">
    <location>
        <begin position="1"/>
        <end position="11"/>
    </location>
</feature>
<name>A0A9P5XB64_9AGAR</name>
<evidence type="ECO:0000313" key="3">
    <source>
        <dbReference type="Proteomes" id="UP000807342"/>
    </source>
</evidence>
<dbReference type="EMBL" id="MU151198">
    <property type="protein sequence ID" value="KAF9447465.1"/>
    <property type="molecule type" value="Genomic_DNA"/>
</dbReference>
<accession>A0A9P5XB64</accession>
<feature type="compositionally biased region" description="Low complexity" evidence="1">
    <location>
        <begin position="76"/>
        <end position="102"/>
    </location>
</feature>
<gene>
    <name evidence="2" type="ORF">P691DRAFT_113925</name>
</gene>